<dbReference type="SMART" id="SM00490">
    <property type="entry name" value="HELICc"/>
    <property type="match status" value="1"/>
</dbReference>
<feature type="region of interest" description="Disordered" evidence="7">
    <location>
        <begin position="257"/>
        <end position="278"/>
    </location>
</feature>
<proteinExistence type="predicted"/>
<dbReference type="EMBL" id="JANAWD010000442">
    <property type="protein sequence ID" value="KAJ3479394.1"/>
    <property type="molecule type" value="Genomic_DNA"/>
</dbReference>
<feature type="domain" description="Helicase ATP-binding" evidence="8">
    <location>
        <begin position="231"/>
        <end position="504"/>
    </location>
</feature>
<dbReference type="GO" id="GO:0016787">
    <property type="term" value="F:hydrolase activity"/>
    <property type="evidence" value="ECO:0007669"/>
    <property type="project" value="UniProtKB-KW"/>
</dbReference>
<dbReference type="GO" id="GO:0003724">
    <property type="term" value="F:RNA helicase activity"/>
    <property type="evidence" value="ECO:0007669"/>
    <property type="project" value="UniProtKB-EC"/>
</dbReference>
<feature type="compositionally biased region" description="Polar residues" evidence="7">
    <location>
        <begin position="166"/>
        <end position="175"/>
    </location>
</feature>
<evidence type="ECO:0000256" key="4">
    <source>
        <dbReference type="ARBA" id="ARBA00022806"/>
    </source>
</evidence>
<feature type="compositionally biased region" description="Basic and acidic residues" evidence="7">
    <location>
        <begin position="144"/>
        <end position="158"/>
    </location>
</feature>
<keyword evidence="4" id="KW-0347">Helicase</keyword>
<dbReference type="EC" id="3.6.4.13" evidence="1"/>
<dbReference type="Pfam" id="PF00270">
    <property type="entry name" value="DEAD"/>
    <property type="match status" value="1"/>
</dbReference>
<evidence type="ECO:0000256" key="6">
    <source>
        <dbReference type="ARBA" id="ARBA00047984"/>
    </source>
</evidence>
<dbReference type="InterPro" id="IPR014001">
    <property type="entry name" value="Helicase_ATP-bd"/>
</dbReference>
<dbReference type="PROSITE" id="PS51194">
    <property type="entry name" value="HELICASE_CTER"/>
    <property type="match status" value="1"/>
</dbReference>
<dbReference type="PANTHER" id="PTHR47960">
    <property type="entry name" value="DEAD-BOX ATP-DEPENDENT RNA HELICASE 50"/>
    <property type="match status" value="1"/>
</dbReference>
<dbReference type="PROSITE" id="PS51192">
    <property type="entry name" value="HELICASE_ATP_BIND_1"/>
    <property type="match status" value="1"/>
</dbReference>
<feature type="compositionally biased region" description="Basic and acidic residues" evidence="7">
    <location>
        <begin position="106"/>
        <end position="116"/>
    </location>
</feature>
<evidence type="ECO:0000256" key="7">
    <source>
        <dbReference type="SAM" id="MobiDB-lite"/>
    </source>
</evidence>
<dbReference type="SUPFAM" id="SSF52540">
    <property type="entry name" value="P-loop containing nucleoside triphosphate hydrolases"/>
    <property type="match status" value="1"/>
</dbReference>
<comment type="catalytic activity">
    <reaction evidence="6">
        <text>ATP + H2O = ADP + phosphate + H(+)</text>
        <dbReference type="Rhea" id="RHEA:13065"/>
        <dbReference type="ChEBI" id="CHEBI:15377"/>
        <dbReference type="ChEBI" id="CHEBI:15378"/>
        <dbReference type="ChEBI" id="CHEBI:30616"/>
        <dbReference type="ChEBI" id="CHEBI:43474"/>
        <dbReference type="ChEBI" id="CHEBI:456216"/>
        <dbReference type="EC" id="3.6.4.13"/>
    </reaction>
</comment>
<dbReference type="InterPro" id="IPR027417">
    <property type="entry name" value="P-loop_NTPase"/>
</dbReference>
<keyword evidence="5" id="KW-0067">ATP-binding</keyword>
<comment type="caution">
    <text evidence="10">The sequence shown here is derived from an EMBL/GenBank/DDBJ whole genome shotgun (WGS) entry which is preliminary data.</text>
</comment>
<accession>A0AAD5YBD4</accession>
<evidence type="ECO:0000313" key="10">
    <source>
        <dbReference type="EMBL" id="KAJ3479394.1"/>
    </source>
</evidence>
<gene>
    <name evidence="10" type="ORF">NLI96_g9091</name>
</gene>
<dbReference type="Pfam" id="PF00271">
    <property type="entry name" value="Helicase_C"/>
    <property type="match status" value="1"/>
</dbReference>
<reference evidence="10" key="1">
    <citation type="submission" date="2022-07" db="EMBL/GenBank/DDBJ databases">
        <title>Genome Sequence of Physisporinus lineatus.</title>
        <authorList>
            <person name="Buettner E."/>
        </authorList>
    </citation>
    <scope>NUCLEOTIDE SEQUENCE</scope>
    <source>
        <strain evidence="10">VT162</strain>
    </source>
</reference>
<evidence type="ECO:0000313" key="11">
    <source>
        <dbReference type="Proteomes" id="UP001212997"/>
    </source>
</evidence>
<evidence type="ECO:0000256" key="2">
    <source>
        <dbReference type="ARBA" id="ARBA00022741"/>
    </source>
</evidence>
<protein>
    <recommendedName>
        <fullName evidence="1">RNA helicase</fullName>
        <ecNumber evidence="1">3.6.4.13</ecNumber>
    </recommendedName>
</protein>
<sequence>MSLLSTSAVLQRARPQLPTELLVCLFHNSTPRLGSKRFPPSPQKPSHTRLANDLTSKSSRGSSNRRQRSRSEAVTLPPKAEFVRDDVPHTGKTSVELEYTKVVQRKRGDPEGGDHVRYRRKFNNSMPPRERPLAPALRLSAGTNKERTPRRRDRDERPVTPYFEPNTKSVPTSDLPSEFASPPLMEGLLASVMDVLGPNAKPTPIQALMMKHLIKTGKEGQSSPTTWSQHLLASETGSGKSIAYLLPVLQDLKQSELKQKEAGEEGEKPRSKTVTNPRALILAPTHELSRQLSGFAKSLLHQIRLRVLCSSRANLPSTARRNVTASKMAATYAEPEDASGEFEVSRGSRGARPVDVLVGTPTKILEMVRGHGWNWEANKQQNVEDTWDVDENGKTIKPKPFIVGPPEVGLENVEWVVIDEADVLISPDFQEYTRLLLSDIAAARGKPVVYSPELVLPSNDATVRAKQVFPEAPQYPFNILLTTATIPPYLVSYLDTYHPDLTRLASPNLHKLPSSLKLEYESWTGGRKNKDVERRLRRVWWEDAVASGKINSNTDPEEATSNPQDLPRSKVLIFCNKSTKVEELGEYLEEQGIANIALTSTGDARHRGNNHHLDGFLKSSEDVVPEKTTEGDAKVPHVLITTSLLSRGLDFSPSIKHVFIVDTPLNMVDFLHRAGRSGRAGERGKVIIFEKAKGRGAGKDRDVRKNVGALTA</sequence>
<dbReference type="CDD" id="cd18787">
    <property type="entry name" value="SF2_C_DEAD"/>
    <property type="match status" value="1"/>
</dbReference>
<organism evidence="10 11">
    <name type="scientific">Meripilus lineatus</name>
    <dbReference type="NCBI Taxonomy" id="2056292"/>
    <lineage>
        <taxon>Eukaryota</taxon>
        <taxon>Fungi</taxon>
        <taxon>Dikarya</taxon>
        <taxon>Basidiomycota</taxon>
        <taxon>Agaricomycotina</taxon>
        <taxon>Agaricomycetes</taxon>
        <taxon>Polyporales</taxon>
        <taxon>Meripilaceae</taxon>
        <taxon>Meripilus</taxon>
    </lineage>
</organism>
<dbReference type="InterPro" id="IPR011545">
    <property type="entry name" value="DEAD/DEAH_box_helicase_dom"/>
</dbReference>
<keyword evidence="11" id="KW-1185">Reference proteome</keyword>
<evidence type="ECO:0000256" key="1">
    <source>
        <dbReference type="ARBA" id="ARBA00012552"/>
    </source>
</evidence>
<evidence type="ECO:0000256" key="3">
    <source>
        <dbReference type="ARBA" id="ARBA00022801"/>
    </source>
</evidence>
<dbReference type="AlphaFoldDB" id="A0AAD5YBD4"/>
<evidence type="ECO:0000256" key="5">
    <source>
        <dbReference type="ARBA" id="ARBA00022840"/>
    </source>
</evidence>
<feature type="domain" description="Helicase C-terminal" evidence="9">
    <location>
        <begin position="555"/>
        <end position="712"/>
    </location>
</feature>
<dbReference type="Proteomes" id="UP001212997">
    <property type="component" value="Unassembled WGS sequence"/>
</dbReference>
<dbReference type="SMART" id="SM00487">
    <property type="entry name" value="DEXDc"/>
    <property type="match status" value="1"/>
</dbReference>
<dbReference type="InterPro" id="IPR001650">
    <property type="entry name" value="Helicase_C-like"/>
</dbReference>
<keyword evidence="2" id="KW-0547">Nucleotide-binding</keyword>
<dbReference type="GO" id="GO:0003676">
    <property type="term" value="F:nucleic acid binding"/>
    <property type="evidence" value="ECO:0007669"/>
    <property type="project" value="InterPro"/>
</dbReference>
<evidence type="ECO:0000259" key="8">
    <source>
        <dbReference type="PROSITE" id="PS51192"/>
    </source>
</evidence>
<dbReference type="Gene3D" id="3.40.50.300">
    <property type="entry name" value="P-loop containing nucleotide triphosphate hydrolases"/>
    <property type="match status" value="2"/>
</dbReference>
<dbReference type="GO" id="GO:0005524">
    <property type="term" value="F:ATP binding"/>
    <property type="evidence" value="ECO:0007669"/>
    <property type="project" value="UniProtKB-KW"/>
</dbReference>
<feature type="region of interest" description="Disordered" evidence="7">
    <location>
        <begin position="31"/>
        <end position="175"/>
    </location>
</feature>
<name>A0AAD5YBD4_9APHY</name>
<keyword evidence="3" id="KW-0378">Hydrolase</keyword>
<evidence type="ECO:0000259" key="9">
    <source>
        <dbReference type="PROSITE" id="PS51194"/>
    </source>
</evidence>
<feature type="compositionally biased region" description="Basic and acidic residues" evidence="7">
    <location>
        <begin position="257"/>
        <end position="270"/>
    </location>
</feature>